<dbReference type="Proteomes" id="UP000078237">
    <property type="component" value="Unassembled WGS sequence"/>
</dbReference>
<organism evidence="5 6">
    <name type="scientific">Madurella mycetomatis</name>
    <dbReference type="NCBI Taxonomy" id="100816"/>
    <lineage>
        <taxon>Eukaryota</taxon>
        <taxon>Fungi</taxon>
        <taxon>Dikarya</taxon>
        <taxon>Ascomycota</taxon>
        <taxon>Pezizomycotina</taxon>
        <taxon>Sordariomycetes</taxon>
        <taxon>Sordariomycetidae</taxon>
        <taxon>Sordariales</taxon>
        <taxon>Sordariales incertae sedis</taxon>
        <taxon>Madurella</taxon>
    </lineage>
</organism>
<protein>
    <submittedName>
        <fullName evidence="5">Vegetative incompatibility protein HET-E-1</fullName>
    </submittedName>
</protein>
<dbReference type="AlphaFoldDB" id="A0A175WGP0"/>
<name>A0A175WGP0_9PEZI</name>
<dbReference type="PANTHER" id="PTHR10039:SF5">
    <property type="entry name" value="NACHT DOMAIN-CONTAINING PROTEIN"/>
    <property type="match status" value="1"/>
</dbReference>
<dbReference type="InterPro" id="IPR056693">
    <property type="entry name" value="DUF7791"/>
</dbReference>
<sequence length="928" mass="107297">MSALGPGTAALTNLLRESQRMATELLQAIHRLQVKGNCTKWKSFTTALKQVWSQRDIDDFANGLVKIQTQLASRMQMLLLNNLSELHQTISGLEEENRKLNVQRRQELRQMKEDLIESFKKSSELVSHEIGTQESALQTCVRRSQQMLPIDQESVQQLSVMLQSLARENRTLETLARTSATNHQFLRSVHFNQLETRHRKILRAHRLTFEWVFEQFLPSTTPHCAFIDWLRYGNGFYWVQGKAGSGKSTLMKFICQDSRTTENLCQWAGNKNLVTASFFFWNSGSKLQRSQEGLMRSLLFEVLRNCPELIARAAQTRAEYWGCEREHVEWSAEELLEIFKAVLRDNTSTKFCFFIDGLDEYKDENRTCKDLLQTLEILAASPDIKLCVSSRPWMVFADAFGENHNRFLKLEDLTRGDIRRYVTDKFHQDSQFRRLEINDRSFSDLIEEVVLRAQGVFLWVFLVVRDLLEGFTYHDTVETLHRRLLSFPPDLERYFQHMVDSIPKFYRRETAQVFRIALAAPQPLPAVAYSFWDDLSGDPEFALRQPREPMKDDELTARQDRTRRRLDGRCKGLLEMVAENRDINKFYRYRVDFLHRTVRDFINESDPIEVMASRDAGQDCNADLELALCQCLLSTIKRSPKLLPSRQSEKAYLVDLVGTLLRIAHDAEGKACSTRQSIQELVAILEDAENTFIQQVSVRGRCMPKDGPLFIGLACQYDVYGYVQYRLTHQTRPFIPAVAPGRQLLDYALIGDNHSHRPPLRIVQLLLASGTDQIQSCWANFLERISRGEVNSVDPANFEIVRLLLHHGADMTVEISDWSMSKYEETNATVESPSGDSRTARDIIRVAFPDTAMLLEPHNEELKQRGNGNQEVIVVGQLNGQDTGIRTSRQDESREQMLERTKEKCKGHAIRHKFMARLMIKMRRLLRI</sequence>
<dbReference type="InterPro" id="IPR056884">
    <property type="entry name" value="NPHP3-like_N"/>
</dbReference>
<proteinExistence type="predicted"/>
<feature type="domain" description="DUF7791" evidence="4">
    <location>
        <begin position="501"/>
        <end position="640"/>
    </location>
</feature>
<reference evidence="5 6" key="1">
    <citation type="journal article" date="2016" name="Genome Announc.">
        <title>Genome Sequence of Madurella mycetomatis mm55, Isolated from a Human Mycetoma Case in Sudan.</title>
        <authorList>
            <person name="Smit S."/>
            <person name="Derks M.F."/>
            <person name="Bervoets S."/>
            <person name="Fahal A."/>
            <person name="van Leeuwen W."/>
            <person name="van Belkum A."/>
            <person name="van de Sande W.W."/>
        </authorList>
    </citation>
    <scope>NUCLEOTIDE SEQUENCE [LARGE SCALE GENOMIC DNA]</scope>
    <source>
        <strain evidence="6">mm55</strain>
    </source>
</reference>
<dbReference type="PANTHER" id="PTHR10039">
    <property type="entry name" value="AMELOGENIN"/>
    <property type="match status" value="1"/>
</dbReference>
<evidence type="ECO:0000256" key="2">
    <source>
        <dbReference type="SAM" id="Coils"/>
    </source>
</evidence>
<keyword evidence="2" id="KW-0175">Coiled coil</keyword>
<evidence type="ECO:0000259" key="4">
    <source>
        <dbReference type="Pfam" id="PF25053"/>
    </source>
</evidence>
<feature type="domain" description="Nephrocystin 3-like N-terminal" evidence="3">
    <location>
        <begin position="224"/>
        <end position="391"/>
    </location>
</feature>
<dbReference type="Pfam" id="PF24883">
    <property type="entry name" value="NPHP3_N"/>
    <property type="match status" value="1"/>
</dbReference>
<keyword evidence="1" id="KW-0677">Repeat</keyword>
<accession>A0A175WGP0</accession>
<dbReference type="SUPFAM" id="SSF52540">
    <property type="entry name" value="P-loop containing nucleoside triphosphate hydrolases"/>
    <property type="match status" value="1"/>
</dbReference>
<evidence type="ECO:0000256" key="1">
    <source>
        <dbReference type="ARBA" id="ARBA00022737"/>
    </source>
</evidence>
<gene>
    <name evidence="5" type="ORF">MMYC01_200884</name>
</gene>
<evidence type="ECO:0000313" key="5">
    <source>
        <dbReference type="EMBL" id="KXX82712.1"/>
    </source>
</evidence>
<dbReference type="Pfam" id="PF25053">
    <property type="entry name" value="DUF7791"/>
    <property type="match status" value="1"/>
</dbReference>
<feature type="coiled-coil region" evidence="2">
    <location>
        <begin position="83"/>
        <end position="110"/>
    </location>
</feature>
<evidence type="ECO:0000259" key="3">
    <source>
        <dbReference type="Pfam" id="PF24883"/>
    </source>
</evidence>
<dbReference type="VEuPathDB" id="FungiDB:MMYC01_200884"/>
<keyword evidence="6" id="KW-1185">Reference proteome</keyword>
<dbReference type="STRING" id="100816.A0A175WGP0"/>
<comment type="caution">
    <text evidence="5">The sequence shown here is derived from an EMBL/GenBank/DDBJ whole genome shotgun (WGS) entry which is preliminary data.</text>
</comment>
<dbReference type="Gene3D" id="3.40.50.300">
    <property type="entry name" value="P-loop containing nucleotide triphosphate hydrolases"/>
    <property type="match status" value="1"/>
</dbReference>
<dbReference type="OrthoDB" id="443402at2759"/>
<dbReference type="InterPro" id="IPR027417">
    <property type="entry name" value="P-loop_NTPase"/>
</dbReference>
<dbReference type="EMBL" id="LCTW02000009">
    <property type="protein sequence ID" value="KXX82712.1"/>
    <property type="molecule type" value="Genomic_DNA"/>
</dbReference>
<evidence type="ECO:0000313" key="6">
    <source>
        <dbReference type="Proteomes" id="UP000078237"/>
    </source>
</evidence>